<dbReference type="Proteomes" id="UP001066276">
    <property type="component" value="Chromosome 7"/>
</dbReference>
<dbReference type="EMBL" id="JANPWB010000011">
    <property type="protein sequence ID" value="KAJ1132997.1"/>
    <property type="molecule type" value="Genomic_DNA"/>
</dbReference>
<gene>
    <name evidence="2" type="ORF">NDU88_011297</name>
</gene>
<evidence type="ECO:0000256" key="1">
    <source>
        <dbReference type="ARBA" id="ARBA00009024"/>
    </source>
</evidence>
<protein>
    <recommendedName>
        <fullName evidence="4">Cornifelin</fullName>
    </recommendedName>
</protein>
<name>A0AAV7Q080_PLEWA</name>
<reference evidence="2" key="1">
    <citation type="journal article" date="2022" name="bioRxiv">
        <title>Sequencing and chromosome-scale assembly of the giantPleurodeles waltlgenome.</title>
        <authorList>
            <person name="Brown T."/>
            <person name="Elewa A."/>
            <person name="Iarovenko S."/>
            <person name="Subramanian E."/>
            <person name="Araus A.J."/>
            <person name="Petzold A."/>
            <person name="Susuki M."/>
            <person name="Suzuki K.-i.T."/>
            <person name="Hayashi T."/>
            <person name="Toyoda A."/>
            <person name="Oliveira C."/>
            <person name="Osipova E."/>
            <person name="Leigh N.D."/>
            <person name="Simon A."/>
            <person name="Yun M.H."/>
        </authorList>
    </citation>
    <scope>NUCLEOTIDE SEQUENCE</scope>
    <source>
        <strain evidence="2">20211129_DDA</strain>
        <tissue evidence="2">Liver</tissue>
    </source>
</reference>
<dbReference type="Pfam" id="PF04749">
    <property type="entry name" value="PLAC8"/>
    <property type="match status" value="1"/>
</dbReference>
<dbReference type="PANTHER" id="PTHR15907">
    <property type="entry name" value="DUF614 FAMILY PROTEIN-RELATED"/>
    <property type="match status" value="1"/>
</dbReference>
<sequence length="114" mass="12595">MAYQETIVSQPQITVTSYSVSNQTSWGTDLCDCCGDMEVCLCGTFCPCILACRVAEDFGECCCLPYLPGTLLALRTGIRERYHIEGSICCDWVAMACVPLCGLCQMARELKTRR</sequence>
<accession>A0AAV7Q080</accession>
<keyword evidence="3" id="KW-1185">Reference proteome</keyword>
<comment type="similarity">
    <text evidence="1">Belongs to the cornifelin family.</text>
</comment>
<proteinExistence type="inferred from homology"/>
<evidence type="ECO:0000313" key="2">
    <source>
        <dbReference type="EMBL" id="KAJ1132997.1"/>
    </source>
</evidence>
<evidence type="ECO:0000313" key="3">
    <source>
        <dbReference type="Proteomes" id="UP001066276"/>
    </source>
</evidence>
<organism evidence="2 3">
    <name type="scientific">Pleurodeles waltl</name>
    <name type="common">Iberian ribbed newt</name>
    <dbReference type="NCBI Taxonomy" id="8319"/>
    <lineage>
        <taxon>Eukaryota</taxon>
        <taxon>Metazoa</taxon>
        <taxon>Chordata</taxon>
        <taxon>Craniata</taxon>
        <taxon>Vertebrata</taxon>
        <taxon>Euteleostomi</taxon>
        <taxon>Amphibia</taxon>
        <taxon>Batrachia</taxon>
        <taxon>Caudata</taxon>
        <taxon>Salamandroidea</taxon>
        <taxon>Salamandridae</taxon>
        <taxon>Pleurodelinae</taxon>
        <taxon>Pleurodeles</taxon>
    </lineage>
</organism>
<comment type="caution">
    <text evidence="2">The sequence shown here is derived from an EMBL/GenBank/DDBJ whole genome shotgun (WGS) entry which is preliminary data.</text>
</comment>
<dbReference type="NCBIfam" id="TIGR01571">
    <property type="entry name" value="A_thal_Cys_rich"/>
    <property type="match status" value="1"/>
</dbReference>
<dbReference type="InterPro" id="IPR006461">
    <property type="entry name" value="PLAC_motif_containing"/>
</dbReference>
<evidence type="ECO:0008006" key="4">
    <source>
        <dbReference type="Google" id="ProtNLM"/>
    </source>
</evidence>
<dbReference type="AlphaFoldDB" id="A0AAV7Q080"/>